<sequence>MPQRLPARFDSLPKLCKEILKKFSMMNLRHSAETEAQYRREFYTGFSHVAGQGVPITSEWSTSKDGRVDFYIPEREWAVKLLRDHDRVDQHISQFKEGGKDRPWLKEEMVKDWIIIDCATSLPTKKFSEPRLWHAVFINDHSELRLYDHQQALTMSVHLRN</sequence>
<proteinExistence type="predicted"/>
<evidence type="ECO:0000313" key="2">
    <source>
        <dbReference type="Proteomes" id="UP000637239"/>
    </source>
</evidence>
<dbReference type="AlphaFoldDB" id="A0A7R7ZKT4"/>
<evidence type="ECO:0000313" key="1">
    <source>
        <dbReference type="EMBL" id="BCR84651.1"/>
    </source>
</evidence>
<name>A0A7R7ZKT4_ASPCH</name>
<protein>
    <submittedName>
        <fullName evidence="1">Uncharacterized protein</fullName>
    </submittedName>
</protein>
<dbReference type="RefSeq" id="XP_043133173.1">
    <property type="nucleotide sequence ID" value="XM_043284375.1"/>
</dbReference>
<reference evidence="1" key="2">
    <citation type="submission" date="2021-02" db="EMBL/GenBank/DDBJ databases">
        <title>Aspergillus chevalieri M1 genome sequence.</title>
        <authorList>
            <person name="Kadooka C."/>
            <person name="Mori K."/>
            <person name="Futagami T."/>
        </authorList>
    </citation>
    <scope>NUCLEOTIDE SEQUENCE</scope>
    <source>
        <strain evidence="1">M1</strain>
    </source>
</reference>
<dbReference type="Proteomes" id="UP000637239">
    <property type="component" value="Chromosome 2"/>
</dbReference>
<dbReference type="KEGG" id="ache:ACHE_20109S"/>
<dbReference type="EMBL" id="AP024417">
    <property type="protein sequence ID" value="BCR84651.1"/>
    <property type="molecule type" value="Genomic_DNA"/>
</dbReference>
<gene>
    <name evidence="1" type="ORF">ACHE_20109S</name>
</gene>
<reference evidence="1" key="1">
    <citation type="submission" date="2021-01" db="EMBL/GenBank/DDBJ databases">
        <authorList>
            <consortium name="Aspergillus chevalieri M1 genome sequencing consortium"/>
            <person name="Kazuki M."/>
            <person name="Futagami T."/>
        </authorList>
    </citation>
    <scope>NUCLEOTIDE SEQUENCE</scope>
    <source>
        <strain evidence="1">M1</strain>
    </source>
</reference>
<accession>A0A7R7ZKT4</accession>
<organism evidence="1 2">
    <name type="scientific">Aspergillus chevalieri</name>
    <name type="common">Eurotium chevalieri</name>
    <dbReference type="NCBI Taxonomy" id="182096"/>
    <lineage>
        <taxon>Eukaryota</taxon>
        <taxon>Fungi</taxon>
        <taxon>Dikarya</taxon>
        <taxon>Ascomycota</taxon>
        <taxon>Pezizomycotina</taxon>
        <taxon>Eurotiomycetes</taxon>
        <taxon>Eurotiomycetidae</taxon>
        <taxon>Eurotiales</taxon>
        <taxon>Aspergillaceae</taxon>
        <taxon>Aspergillus</taxon>
        <taxon>Aspergillus subgen. Aspergillus</taxon>
    </lineage>
</organism>
<dbReference type="GeneID" id="66979010"/>
<keyword evidence="2" id="KW-1185">Reference proteome</keyword>